<dbReference type="InterPro" id="IPR050166">
    <property type="entry name" value="ABC_transporter_ATP-bind"/>
</dbReference>
<keyword evidence="2" id="KW-0547">Nucleotide-binding</keyword>
<dbReference type="AlphaFoldDB" id="A0A5D8Q9Q9"/>
<evidence type="ECO:0000256" key="3">
    <source>
        <dbReference type="ARBA" id="ARBA00022840"/>
    </source>
</evidence>
<reference evidence="5 6" key="1">
    <citation type="submission" date="2019-08" db="EMBL/GenBank/DDBJ databases">
        <title>Calorimonas adulescens gen. nov., sp. nov., an anaerobic thermophilic bacterium from Sakhalin hot spring.</title>
        <authorList>
            <person name="Khomyakova M.A."/>
            <person name="Merkel A.Y."/>
            <person name="Novikov A."/>
            <person name="Bonch-Osmolovskaya E.A."/>
            <person name="Slobodkin A.I."/>
        </authorList>
    </citation>
    <scope>NUCLEOTIDE SEQUENCE [LARGE SCALE GENOMIC DNA]</scope>
    <source>
        <strain evidence="5 6">A05MB</strain>
    </source>
</reference>
<dbReference type="PROSITE" id="PS50893">
    <property type="entry name" value="ABC_TRANSPORTER_2"/>
    <property type="match status" value="1"/>
</dbReference>
<gene>
    <name evidence="5" type="ORF">FWJ32_10060</name>
</gene>
<dbReference type="InterPro" id="IPR003593">
    <property type="entry name" value="AAA+_ATPase"/>
</dbReference>
<dbReference type="InterPro" id="IPR003439">
    <property type="entry name" value="ABC_transporter-like_ATP-bd"/>
</dbReference>
<accession>A0A5D8Q9Q9</accession>
<evidence type="ECO:0000313" key="5">
    <source>
        <dbReference type="EMBL" id="TZE81252.1"/>
    </source>
</evidence>
<evidence type="ECO:0000256" key="1">
    <source>
        <dbReference type="ARBA" id="ARBA00022448"/>
    </source>
</evidence>
<dbReference type="InterPro" id="IPR027417">
    <property type="entry name" value="P-loop_NTPase"/>
</dbReference>
<keyword evidence="1" id="KW-0813">Transport</keyword>
<feature type="domain" description="ABC transporter" evidence="4">
    <location>
        <begin position="1"/>
        <end position="208"/>
    </location>
</feature>
<dbReference type="EMBL" id="VTPS01000016">
    <property type="protein sequence ID" value="TZE81252.1"/>
    <property type="molecule type" value="Genomic_DNA"/>
</dbReference>
<dbReference type="PANTHER" id="PTHR42788:SF13">
    <property type="entry name" value="ALIPHATIC SULFONATES IMPORT ATP-BINDING PROTEIN SSUB"/>
    <property type="match status" value="1"/>
</dbReference>
<dbReference type="SUPFAM" id="SSF52540">
    <property type="entry name" value="P-loop containing nucleoside triphosphate hydrolases"/>
    <property type="match status" value="1"/>
</dbReference>
<dbReference type="GO" id="GO:0016887">
    <property type="term" value="F:ATP hydrolysis activity"/>
    <property type="evidence" value="ECO:0007669"/>
    <property type="project" value="InterPro"/>
</dbReference>
<name>A0A5D8Q9Q9_9THEO</name>
<keyword evidence="6" id="KW-1185">Reference proteome</keyword>
<dbReference type="Gene3D" id="3.40.50.300">
    <property type="entry name" value="P-loop containing nucleotide triphosphate hydrolases"/>
    <property type="match status" value="1"/>
</dbReference>
<dbReference type="InterPro" id="IPR017871">
    <property type="entry name" value="ABC_transporter-like_CS"/>
</dbReference>
<organism evidence="5 6">
    <name type="scientific">Calorimonas adulescens</name>
    <dbReference type="NCBI Taxonomy" id="2606906"/>
    <lineage>
        <taxon>Bacteria</taxon>
        <taxon>Bacillati</taxon>
        <taxon>Bacillota</taxon>
        <taxon>Clostridia</taxon>
        <taxon>Thermoanaerobacterales</taxon>
        <taxon>Thermoanaerobacteraceae</taxon>
        <taxon>Calorimonas</taxon>
    </lineage>
</organism>
<dbReference type="SMART" id="SM00382">
    <property type="entry name" value="AAA"/>
    <property type="match status" value="1"/>
</dbReference>
<protein>
    <submittedName>
        <fullName evidence="5">ABC transporter ATP-binding protein</fullName>
    </submittedName>
</protein>
<dbReference type="Pfam" id="PF00005">
    <property type="entry name" value="ABC_tran"/>
    <property type="match status" value="1"/>
</dbReference>
<keyword evidence="3 5" id="KW-0067">ATP-binding</keyword>
<dbReference type="Proteomes" id="UP000322976">
    <property type="component" value="Unassembled WGS sequence"/>
</dbReference>
<evidence type="ECO:0000256" key="2">
    <source>
        <dbReference type="ARBA" id="ARBA00022741"/>
    </source>
</evidence>
<evidence type="ECO:0000259" key="4">
    <source>
        <dbReference type="PROSITE" id="PS50893"/>
    </source>
</evidence>
<comment type="caution">
    <text evidence="5">The sequence shown here is derived from an EMBL/GenBank/DDBJ whole genome shotgun (WGS) entry which is preliminary data.</text>
</comment>
<evidence type="ECO:0000313" key="6">
    <source>
        <dbReference type="Proteomes" id="UP000322976"/>
    </source>
</evidence>
<dbReference type="PROSITE" id="PS00211">
    <property type="entry name" value="ABC_TRANSPORTER_1"/>
    <property type="match status" value="1"/>
</dbReference>
<proteinExistence type="predicted"/>
<sequence length="236" mass="26968">MENDFLCILGPSGCGKSTLLRCVAGYEKIDSGKIILQGKEVSKPGTDRMMVFQDFNQLFPWLTVEKNIDYPLRVNYPKLSNMQRKELTDYYLELVNLYNFKGFYPHQLSGGMKQRVAIVRALSLHPKLLLMDEPFGSLDASTRYKLQKELLRICHHTDVTIIFVTHNIDEAIILSNKIIVLSKQPGKIADIINNNIEKPRLPGIPEYGELWNRLNELMGLDKSIEESAALTRDEVI</sequence>
<dbReference type="GO" id="GO:0005524">
    <property type="term" value="F:ATP binding"/>
    <property type="evidence" value="ECO:0007669"/>
    <property type="project" value="UniProtKB-KW"/>
</dbReference>
<dbReference type="CDD" id="cd03293">
    <property type="entry name" value="ABC_NrtD_SsuB_transporters"/>
    <property type="match status" value="1"/>
</dbReference>
<dbReference type="PANTHER" id="PTHR42788">
    <property type="entry name" value="TAURINE IMPORT ATP-BINDING PROTEIN-RELATED"/>
    <property type="match status" value="1"/>
</dbReference>